<dbReference type="GO" id="GO:0016747">
    <property type="term" value="F:acyltransferase activity, transferring groups other than amino-acyl groups"/>
    <property type="evidence" value="ECO:0007669"/>
    <property type="project" value="InterPro"/>
</dbReference>
<feature type="transmembrane region" description="Helical" evidence="1">
    <location>
        <begin position="157"/>
        <end position="174"/>
    </location>
</feature>
<feature type="transmembrane region" description="Helical" evidence="1">
    <location>
        <begin position="288"/>
        <end position="306"/>
    </location>
</feature>
<dbReference type="Pfam" id="PF01757">
    <property type="entry name" value="Acyl_transf_3"/>
    <property type="match status" value="1"/>
</dbReference>
<keyword evidence="1" id="KW-0812">Transmembrane</keyword>
<dbReference type="Proteomes" id="UP000002640">
    <property type="component" value="Unassembled WGS sequence"/>
</dbReference>
<feature type="transmembrane region" description="Helical" evidence="1">
    <location>
        <begin position="80"/>
        <end position="100"/>
    </location>
</feature>
<dbReference type="InterPro" id="IPR050879">
    <property type="entry name" value="Acyltransferase_3"/>
</dbReference>
<keyword evidence="2" id="KW-0732">Signal</keyword>
<dbReference type="PANTHER" id="PTHR23028:SF53">
    <property type="entry name" value="ACYL_TRANSF_3 DOMAIN-CONTAINING PROTEIN"/>
    <property type="match status" value="1"/>
</dbReference>
<organism evidence="4 5">
    <name type="scientific">Phytophthora sojae (strain P6497)</name>
    <name type="common">Soybean stem and root rot agent</name>
    <name type="synonym">Phytophthora megasperma f. sp. glycines</name>
    <dbReference type="NCBI Taxonomy" id="1094619"/>
    <lineage>
        <taxon>Eukaryota</taxon>
        <taxon>Sar</taxon>
        <taxon>Stramenopiles</taxon>
        <taxon>Oomycota</taxon>
        <taxon>Peronosporomycetes</taxon>
        <taxon>Peronosporales</taxon>
        <taxon>Peronosporaceae</taxon>
        <taxon>Phytophthora</taxon>
    </lineage>
</organism>
<dbReference type="AlphaFoldDB" id="G4ZNS0"/>
<dbReference type="GeneID" id="20653416"/>
<gene>
    <name evidence="4" type="ORF">PHYSODRAFT_465852</name>
</gene>
<keyword evidence="1" id="KW-0472">Membrane</keyword>
<dbReference type="GO" id="GO:0016020">
    <property type="term" value="C:membrane"/>
    <property type="evidence" value="ECO:0007669"/>
    <property type="project" value="TreeGrafter"/>
</dbReference>
<accession>G4ZNS0</accession>
<feature type="transmembrane region" description="Helical" evidence="1">
    <location>
        <begin position="321"/>
        <end position="339"/>
    </location>
</feature>
<reference evidence="4 5" key="1">
    <citation type="journal article" date="2006" name="Science">
        <title>Phytophthora genome sequences uncover evolutionary origins and mechanisms of pathogenesis.</title>
        <authorList>
            <person name="Tyler B.M."/>
            <person name="Tripathy S."/>
            <person name="Zhang X."/>
            <person name="Dehal P."/>
            <person name="Jiang R.H."/>
            <person name="Aerts A."/>
            <person name="Arredondo F.D."/>
            <person name="Baxter L."/>
            <person name="Bensasson D."/>
            <person name="Beynon J.L."/>
            <person name="Chapman J."/>
            <person name="Damasceno C.M."/>
            <person name="Dorrance A.E."/>
            <person name="Dou D."/>
            <person name="Dickerman A.W."/>
            <person name="Dubchak I.L."/>
            <person name="Garbelotto M."/>
            <person name="Gijzen M."/>
            <person name="Gordon S.G."/>
            <person name="Govers F."/>
            <person name="Grunwald N.J."/>
            <person name="Huang W."/>
            <person name="Ivors K.L."/>
            <person name="Jones R.W."/>
            <person name="Kamoun S."/>
            <person name="Krampis K."/>
            <person name="Lamour K.H."/>
            <person name="Lee M.K."/>
            <person name="McDonald W.H."/>
            <person name="Medina M."/>
            <person name="Meijer H.J."/>
            <person name="Nordberg E.K."/>
            <person name="Maclean D.J."/>
            <person name="Ospina-Giraldo M.D."/>
            <person name="Morris P.F."/>
            <person name="Phuntumart V."/>
            <person name="Putnam N.H."/>
            <person name="Rash S."/>
            <person name="Rose J.K."/>
            <person name="Sakihama Y."/>
            <person name="Salamov A.A."/>
            <person name="Savidor A."/>
            <person name="Scheuring C.F."/>
            <person name="Smith B.M."/>
            <person name="Sobral B.W."/>
            <person name="Terry A."/>
            <person name="Torto-Alalibo T.A."/>
            <person name="Win J."/>
            <person name="Xu Z."/>
            <person name="Zhang H."/>
            <person name="Grigoriev I.V."/>
            <person name="Rokhsar D.S."/>
            <person name="Boore J.L."/>
        </authorList>
    </citation>
    <scope>NUCLEOTIDE SEQUENCE [LARGE SCALE GENOMIC DNA]</scope>
    <source>
        <strain evidence="4 5">P6497</strain>
    </source>
</reference>
<feature type="transmembrane region" description="Helical" evidence="1">
    <location>
        <begin position="186"/>
        <end position="204"/>
    </location>
</feature>
<dbReference type="RefSeq" id="XP_009528842.1">
    <property type="nucleotide sequence ID" value="XM_009530547.1"/>
</dbReference>
<dbReference type="InterPro" id="IPR002656">
    <property type="entry name" value="Acyl_transf_3_dom"/>
</dbReference>
<keyword evidence="5" id="KW-1185">Reference proteome</keyword>
<feature type="non-terminal residue" evidence="4">
    <location>
        <position position="354"/>
    </location>
</feature>
<dbReference type="InParanoid" id="G4ZNS0"/>
<evidence type="ECO:0000313" key="4">
    <source>
        <dbReference type="EMBL" id="EGZ15093.1"/>
    </source>
</evidence>
<dbReference type="PANTHER" id="PTHR23028">
    <property type="entry name" value="ACETYLTRANSFERASE"/>
    <property type="match status" value="1"/>
</dbReference>
<dbReference type="EMBL" id="JH159155">
    <property type="protein sequence ID" value="EGZ15093.1"/>
    <property type="molecule type" value="Genomic_DNA"/>
</dbReference>
<evidence type="ECO:0000313" key="5">
    <source>
        <dbReference type="Proteomes" id="UP000002640"/>
    </source>
</evidence>
<feature type="transmembrane region" description="Helical" evidence="1">
    <location>
        <begin position="39"/>
        <end position="59"/>
    </location>
</feature>
<evidence type="ECO:0000256" key="1">
    <source>
        <dbReference type="SAM" id="Phobius"/>
    </source>
</evidence>
<feature type="transmembrane region" description="Helical" evidence="1">
    <location>
        <begin position="129"/>
        <end position="150"/>
    </location>
</feature>
<dbReference type="GO" id="GO:0000271">
    <property type="term" value="P:polysaccharide biosynthetic process"/>
    <property type="evidence" value="ECO:0007669"/>
    <property type="project" value="TreeGrafter"/>
</dbReference>
<protein>
    <recommendedName>
        <fullName evidence="3">Acyltransferase 3 domain-containing protein</fullName>
    </recommendedName>
</protein>
<proteinExistence type="predicted"/>
<feature type="chain" id="PRO_5013152894" description="Acyltransferase 3 domain-containing protein" evidence="2">
    <location>
        <begin position="16"/>
        <end position="354"/>
    </location>
</feature>
<feature type="non-terminal residue" evidence="4">
    <location>
        <position position="1"/>
    </location>
</feature>
<feature type="domain" description="Acyltransferase 3" evidence="3">
    <location>
        <begin position="5"/>
        <end position="306"/>
    </location>
</feature>
<dbReference type="KEGG" id="psoj:PHYSODRAFT_465852"/>
<evidence type="ECO:0000259" key="3">
    <source>
        <dbReference type="Pfam" id="PF01757"/>
    </source>
</evidence>
<sequence>PVKLKFLTGLRGLACLLVVHHHAGYLLEATIAPSSVDTFFVLSAFLLTALNEPKVRNLVSRKEGARNWLIALAHYSVKRFLRVYPLFALTAFALTCMPEATRTRYYNLAHYNIKHWSVWDILTFKKRWYLFWTTSIQITYYCLIPFVLVGVCLLGKLKWFVVGVLYCWVYYEGWHTNRTGHGEFRPHLSTFVAGSLAALVYSKLDRWMKERRFEPLLQHVVAVRALELAMVSTIVSDVSRGYLATTLIGHLFPCQDKIVPSVSIPLSTVMVIEVLMPSALSRALEWNVLCYTGKISFSIYLLHPFVNFQPWIKELERMDQFAVRLVLVYALASISYFLVERNCERLALVVGKKL</sequence>
<feature type="signal peptide" evidence="2">
    <location>
        <begin position="1"/>
        <end position="15"/>
    </location>
</feature>
<keyword evidence="1" id="KW-1133">Transmembrane helix</keyword>
<evidence type="ECO:0000256" key="2">
    <source>
        <dbReference type="SAM" id="SignalP"/>
    </source>
</evidence>
<name>G4ZNS0_PHYSP</name>